<gene>
    <name evidence="6" type="ORF">PQG83_03265</name>
</gene>
<evidence type="ECO:0000256" key="4">
    <source>
        <dbReference type="SAM" id="Phobius"/>
    </source>
</evidence>
<dbReference type="PANTHER" id="PTHR32089">
    <property type="entry name" value="METHYL-ACCEPTING CHEMOTAXIS PROTEIN MCPB"/>
    <property type="match status" value="1"/>
</dbReference>
<name>A0AA96GK49_9BACT</name>
<dbReference type="SMART" id="SM00283">
    <property type="entry name" value="MA"/>
    <property type="match status" value="1"/>
</dbReference>
<dbReference type="KEGG" id="nneo:PQG83_03265"/>
<organism evidence="6 7">
    <name type="scientific">Candidatus Nitrospira neomarina</name>
    <dbReference type="NCBI Taxonomy" id="3020899"/>
    <lineage>
        <taxon>Bacteria</taxon>
        <taxon>Pseudomonadati</taxon>
        <taxon>Nitrospirota</taxon>
        <taxon>Nitrospiria</taxon>
        <taxon>Nitrospirales</taxon>
        <taxon>Nitrospiraceae</taxon>
        <taxon>Nitrospira</taxon>
    </lineage>
</organism>
<dbReference type="GO" id="GO:0016020">
    <property type="term" value="C:membrane"/>
    <property type="evidence" value="ECO:0007669"/>
    <property type="project" value="InterPro"/>
</dbReference>
<accession>A0AA96GK49</accession>
<feature type="domain" description="Methyl-accepting transducer" evidence="5">
    <location>
        <begin position="74"/>
        <end position="237"/>
    </location>
</feature>
<reference evidence="6 7" key="1">
    <citation type="submission" date="2023-01" db="EMBL/GenBank/DDBJ databases">
        <title>Cultivation and genomic characterization of new, ubiquitous marine nitrite-oxidizing bacteria from the Nitrospirales.</title>
        <authorList>
            <person name="Mueller A.J."/>
            <person name="Daebeler A."/>
            <person name="Herbold C.W."/>
            <person name="Kirkegaard R.H."/>
            <person name="Daims H."/>
        </authorList>
    </citation>
    <scope>NUCLEOTIDE SEQUENCE [LARGE SCALE GENOMIC DNA]</scope>
    <source>
        <strain evidence="6 7">DK</strain>
    </source>
</reference>
<dbReference type="GO" id="GO:0004888">
    <property type="term" value="F:transmembrane signaling receptor activity"/>
    <property type="evidence" value="ECO:0007669"/>
    <property type="project" value="InterPro"/>
</dbReference>
<dbReference type="Proteomes" id="UP001302494">
    <property type="component" value="Chromosome"/>
</dbReference>
<dbReference type="PROSITE" id="PS50111">
    <property type="entry name" value="CHEMOTAXIS_TRANSDUC_2"/>
    <property type="match status" value="1"/>
</dbReference>
<evidence type="ECO:0000256" key="1">
    <source>
        <dbReference type="ARBA" id="ARBA00023224"/>
    </source>
</evidence>
<keyword evidence="4" id="KW-1133">Transmembrane helix</keyword>
<feature type="transmembrane region" description="Helical" evidence="4">
    <location>
        <begin position="6"/>
        <end position="23"/>
    </location>
</feature>
<protein>
    <submittedName>
        <fullName evidence="6">Methyl-accepting chemotaxis protein</fullName>
    </submittedName>
</protein>
<evidence type="ECO:0000256" key="2">
    <source>
        <dbReference type="ARBA" id="ARBA00029447"/>
    </source>
</evidence>
<dbReference type="AlphaFoldDB" id="A0AA96GK49"/>
<dbReference type="GO" id="GO:0006935">
    <property type="term" value="P:chemotaxis"/>
    <property type="evidence" value="ECO:0007669"/>
    <property type="project" value="InterPro"/>
</dbReference>
<dbReference type="GO" id="GO:0007165">
    <property type="term" value="P:signal transduction"/>
    <property type="evidence" value="ECO:0007669"/>
    <property type="project" value="UniProtKB-KW"/>
</dbReference>
<dbReference type="PANTHER" id="PTHR32089:SF112">
    <property type="entry name" value="LYSOZYME-LIKE PROTEIN-RELATED"/>
    <property type="match status" value="1"/>
</dbReference>
<dbReference type="SUPFAM" id="SSF58104">
    <property type="entry name" value="Methyl-accepting chemotaxis protein (MCP) signaling domain"/>
    <property type="match status" value="1"/>
</dbReference>
<dbReference type="Gene3D" id="1.10.287.950">
    <property type="entry name" value="Methyl-accepting chemotaxis protein"/>
    <property type="match status" value="1"/>
</dbReference>
<keyword evidence="1 3" id="KW-0807">Transducer</keyword>
<proteinExistence type="inferred from homology"/>
<evidence type="ECO:0000313" key="6">
    <source>
        <dbReference type="EMBL" id="WNM62783.1"/>
    </source>
</evidence>
<dbReference type="Pfam" id="PF00015">
    <property type="entry name" value="MCPsignal"/>
    <property type="match status" value="1"/>
</dbReference>
<evidence type="ECO:0000313" key="7">
    <source>
        <dbReference type="Proteomes" id="UP001302494"/>
    </source>
</evidence>
<dbReference type="EMBL" id="CP116968">
    <property type="protein sequence ID" value="WNM62783.1"/>
    <property type="molecule type" value="Genomic_DNA"/>
</dbReference>
<evidence type="ECO:0000256" key="3">
    <source>
        <dbReference type="PROSITE-ProRule" id="PRU00284"/>
    </source>
</evidence>
<dbReference type="InterPro" id="IPR004089">
    <property type="entry name" value="MCPsignal_dom"/>
</dbReference>
<keyword evidence="4" id="KW-0812">Transmembrane</keyword>
<keyword evidence="4" id="KW-0472">Membrane</keyword>
<dbReference type="InterPro" id="IPR004090">
    <property type="entry name" value="Chemotax_Me-accpt_rcpt"/>
</dbReference>
<keyword evidence="7" id="KW-1185">Reference proteome</keyword>
<evidence type="ECO:0000259" key="5">
    <source>
        <dbReference type="PROSITE" id="PS50111"/>
    </source>
</evidence>
<dbReference type="PRINTS" id="PR00260">
    <property type="entry name" value="CHEMTRNSDUCR"/>
</dbReference>
<sequence>MNGDWMVWMGVVVAGAGIGYVLGARSRQMRIHRLEQQLQESIQAQRRWLENWKAFCQCLAPVFPVFVGQIKAVIQETGQAADGLIQRFQAISRNAREQVEETEALLHMADGHGGKDDYTVDRILHDTQKTIEMFVKQVTQTTTVTLATVSVMEQALETTSRISEVVEEVEFIADQTRLLALNAAIEAARAGEHGRGFAVVADEVTKLANRSAQASEQIRTLATTVKGTTESAMSELQVLASLDLSETVEAQNQVLEMIKIMGQKNETLKKSVGHNSGRTKELGKDIGQIVMSMQFQDITRQKLEHVYQPLERIHAPLQAVADDTEGIDMMPKVLEEIRNLEHTYTMESERLTMQAARSGQGTVMVGTGSDEGDNITLF</sequence>
<comment type="similarity">
    <text evidence="2">Belongs to the methyl-accepting chemotaxis (MCP) protein family.</text>
</comment>